<protein>
    <submittedName>
        <fullName evidence="1">DNA damage-binding protein 1a</fullName>
    </submittedName>
</protein>
<feature type="non-terminal residue" evidence="1">
    <location>
        <position position="1"/>
    </location>
</feature>
<sequence length="883" mass="90540">VRGAFTAAGAVNLIVAKGNRLEVHEHEGGERLRAVSESVLNGTIATVHFVHPADRATGVVVVTSDKFQFAVLAWDAEEQRVVTESTGEFAEVTGRATTEAKLAAVDERARVVAVYAYQGIVHLLPMAGVDGDPWRALARACCGPQAGARAPGSLDAEPEPEQWPYAADARVTGGLVVPAYLQTPAAAAGRRKGKAAAHAERSSDVYPVLTRYIRELRVLDLQFLRGSGPDDPPAFAVLSEDANMQRQVHVYRIGERQGELHPTAAWTSGSLDATTTKLVALPGGAVLALGDEALAVVGPSSRALGMSKRAASVAAWEWVDGAARERLLLADEDGVLSLVVLQYAGDRVSDVFVERLGDIPVATSLSYLAEGCVYVGSHCSDQALVRLHTQPLADDRPVQTRHGVLAAPLGGPGGGGPAAGSQLVETLDRFPNLAPLVDLGVVGAGEGHGSAVVCSGMRTTPALRTVRNGIGIERALGVPIPGVLGLWSLTVAAPADAAAMDVDAAAPQLVLIVLGLADRTMLLGWREPAGDDVAVEELRPPAWRLDEQTLAAAATRSGGLAVQVTAARIVLLDPAAAAAAWAVRDEWVPPADAAGPAGISAASIAGDQIVVATGGSTVVYLEVRDGGLACVARRQLANAVSCVDVHSWLGDAAGPASHAAVGLWGVNDVTLLALPGLEPAAPDLSVGMAPGAGPAAAGDRGPRGDGSVDSPPRSVLMCALGGAPYMLAGMGDGRLHQFALRVGPGGSVAVGEHKCVALGAGPLALVPFDNGGAAGVFAAGDHSTVLFADRHRPSDGPRAGRLTYANVDVRGIQRMAPVASAAFPAALCLAVGDQLWIACADPAQRLHVRSSPLPPWAAPHRIAHSPALGVYGLATIHALDEGG</sequence>
<keyword evidence="2" id="KW-1185">Reference proteome</keyword>
<name>A0ACC1JSW0_9FUNG</name>
<feature type="non-terminal residue" evidence="1">
    <location>
        <position position="883"/>
    </location>
</feature>
<gene>
    <name evidence="1" type="primary">DDB1A</name>
    <name evidence="1" type="ORF">IWQ57_004281</name>
</gene>
<organism evidence="1 2">
    <name type="scientific">Coemansia nantahalensis</name>
    <dbReference type="NCBI Taxonomy" id="2789366"/>
    <lineage>
        <taxon>Eukaryota</taxon>
        <taxon>Fungi</taxon>
        <taxon>Fungi incertae sedis</taxon>
        <taxon>Zoopagomycota</taxon>
        <taxon>Kickxellomycotina</taxon>
        <taxon>Kickxellomycetes</taxon>
        <taxon>Kickxellales</taxon>
        <taxon>Kickxellaceae</taxon>
        <taxon>Coemansia</taxon>
    </lineage>
</organism>
<proteinExistence type="predicted"/>
<evidence type="ECO:0000313" key="1">
    <source>
        <dbReference type="EMBL" id="KAJ2766638.1"/>
    </source>
</evidence>
<evidence type="ECO:0000313" key="2">
    <source>
        <dbReference type="Proteomes" id="UP001140234"/>
    </source>
</evidence>
<comment type="caution">
    <text evidence="1">The sequence shown here is derived from an EMBL/GenBank/DDBJ whole genome shotgun (WGS) entry which is preliminary data.</text>
</comment>
<dbReference type="Proteomes" id="UP001140234">
    <property type="component" value="Unassembled WGS sequence"/>
</dbReference>
<dbReference type="EMBL" id="JANBUJ010001642">
    <property type="protein sequence ID" value="KAJ2766638.1"/>
    <property type="molecule type" value="Genomic_DNA"/>
</dbReference>
<reference evidence="1" key="1">
    <citation type="submission" date="2022-07" db="EMBL/GenBank/DDBJ databases">
        <title>Phylogenomic reconstructions and comparative analyses of Kickxellomycotina fungi.</title>
        <authorList>
            <person name="Reynolds N.K."/>
            <person name="Stajich J.E."/>
            <person name="Barry K."/>
            <person name="Grigoriev I.V."/>
            <person name="Crous P."/>
            <person name="Smith M.E."/>
        </authorList>
    </citation>
    <scope>NUCLEOTIDE SEQUENCE</scope>
    <source>
        <strain evidence="1">CBS 109366</strain>
    </source>
</reference>
<accession>A0ACC1JSW0</accession>